<protein>
    <submittedName>
        <fullName evidence="1">Uncharacterized protein</fullName>
    </submittedName>
</protein>
<name>A0ABS2RR89_9MICO</name>
<accession>A0ABS2RR89</accession>
<reference evidence="1 2" key="1">
    <citation type="submission" date="2021-01" db="EMBL/GenBank/DDBJ databases">
        <title>Sequencing the genomes of 1000 actinobacteria strains.</title>
        <authorList>
            <person name="Klenk H.-P."/>
        </authorList>
    </citation>
    <scope>NUCLEOTIDE SEQUENCE [LARGE SCALE GENOMIC DNA]</scope>
    <source>
        <strain evidence="1 2">DSM 20542</strain>
    </source>
</reference>
<gene>
    <name evidence="1" type="ORF">JOE58_000782</name>
</gene>
<comment type="caution">
    <text evidence="1">The sequence shown here is derived from an EMBL/GenBank/DDBJ whole genome shotgun (WGS) entry which is preliminary data.</text>
</comment>
<organism evidence="1 2">
    <name type="scientific">Curtobacterium luteum</name>
    <dbReference type="NCBI Taxonomy" id="33881"/>
    <lineage>
        <taxon>Bacteria</taxon>
        <taxon>Bacillati</taxon>
        <taxon>Actinomycetota</taxon>
        <taxon>Actinomycetes</taxon>
        <taxon>Micrococcales</taxon>
        <taxon>Microbacteriaceae</taxon>
        <taxon>Curtobacterium</taxon>
    </lineage>
</organism>
<dbReference type="Proteomes" id="UP000746584">
    <property type="component" value="Unassembled WGS sequence"/>
</dbReference>
<dbReference type="RefSeq" id="WP_175329308.1">
    <property type="nucleotide sequence ID" value="NZ_JABMCD010000073.1"/>
</dbReference>
<dbReference type="EMBL" id="JAFBCG010000001">
    <property type="protein sequence ID" value="MBM7801531.1"/>
    <property type="molecule type" value="Genomic_DNA"/>
</dbReference>
<evidence type="ECO:0000313" key="1">
    <source>
        <dbReference type="EMBL" id="MBM7801531.1"/>
    </source>
</evidence>
<evidence type="ECO:0000313" key="2">
    <source>
        <dbReference type="Proteomes" id="UP000746584"/>
    </source>
</evidence>
<keyword evidence="2" id="KW-1185">Reference proteome</keyword>
<sequence>MTTQPAPAGAAAAARRAWFELEPGARARLLSEISHLAVAGTSASRTPCGGTDAAILDSPAARCDRAMIVMADLLRTASVPRRRTMRCAQVVVDSGFPLERAVVSVAAALIVGETVTLGFVGGLDRASAAYVRSLAALLPGRVLRVRFGDRLVSGGYDRVSWLSPSCCAESSPFDLRILDQITSTSLPTSVLGGTSDLAVR</sequence>
<proteinExistence type="predicted"/>